<feature type="compositionally biased region" description="Low complexity" evidence="1">
    <location>
        <begin position="62"/>
        <end position="75"/>
    </location>
</feature>
<feature type="region of interest" description="Disordered" evidence="1">
    <location>
        <begin position="1"/>
        <end position="29"/>
    </location>
</feature>
<reference evidence="3" key="2">
    <citation type="journal article" date="2008" name="Nucleic Acids Res.">
        <title>The rice annotation project database (RAP-DB): 2008 update.</title>
        <authorList>
            <consortium name="The rice annotation project (RAP)"/>
        </authorList>
    </citation>
    <scope>GENOME REANNOTATION</scope>
    <source>
        <strain evidence="3">cv. Nipponbare</strain>
    </source>
</reference>
<protein>
    <submittedName>
        <fullName evidence="2">Uncharacterized protein</fullName>
    </submittedName>
</protein>
<organism evidence="2 3">
    <name type="scientific">Oryza sativa subsp. japonica</name>
    <name type="common">Rice</name>
    <dbReference type="NCBI Taxonomy" id="39947"/>
    <lineage>
        <taxon>Eukaryota</taxon>
        <taxon>Viridiplantae</taxon>
        <taxon>Streptophyta</taxon>
        <taxon>Embryophyta</taxon>
        <taxon>Tracheophyta</taxon>
        <taxon>Spermatophyta</taxon>
        <taxon>Magnoliopsida</taxon>
        <taxon>Liliopsida</taxon>
        <taxon>Poales</taxon>
        <taxon>Poaceae</taxon>
        <taxon>BOP clade</taxon>
        <taxon>Oryzoideae</taxon>
        <taxon>Oryzeae</taxon>
        <taxon>Oryzinae</taxon>
        <taxon>Oryza</taxon>
        <taxon>Oryza sativa</taxon>
    </lineage>
</organism>
<evidence type="ECO:0000313" key="2">
    <source>
        <dbReference type="EMBL" id="BAD27617.1"/>
    </source>
</evidence>
<proteinExistence type="predicted"/>
<feature type="region of interest" description="Disordered" evidence="1">
    <location>
        <begin position="62"/>
        <end position="93"/>
    </location>
</feature>
<evidence type="ECO:0000313" key="3">
    <source>
        <dbReference type="Proteomes" id="UP000000763"/>
    </source>
</evidence>
<sequence length="131" mass="13669">MSPKSDSASIAAPSSPAAATPTRRGSAPPGAVIALLGTVAKSAPKHIVPFFYAWLDLVTPPDTSLSSPSTSASSADGERQRGERGMKSGRGVIGGTHYKYNECVSLEGLGPRWQPRPNKCNTFTPIALSLF</sequence>
<feature type="compositionally biased region" description="Low complexity" evidence="1">
    <location>
        <begin position="1"/>
        <end position="21"/>
    </location>
</feature>
<name>Q6EUQ2_ORYSJ</name>
<dbReference type="AlphaFoldDB" id="Q6EUQ2"/>
<reference evidence="3" key="1">
    <citation type="journal article" date="2005" name="Nature">
        <title>The map-based sequence of the rice genome.</title>
        <authorList>
            <consortium name="International rice genome sequencing project (IRGSP)"/>
            <person name="Matsumoto T."/>
            <person name="Wu J."/>
            <person name="Kanamori H."/>
            <person name="Katayose Y."/>
            <person name="Fujisawa M."/>
            <person name="Namiki N."/>
            <person name="Mizuno H."/>
            <person name="Yamamoto K."/>
            <person name="Antonio B.A."/>
            <person name="Baba T."/>
            <person name="Sakata K."/>
            <person name="Nagamura Y."/>
            <person name="Aoki H."/>
            <person name="Arikawa K."/>
            <person name="Arita K."/>
            <person name="Bito T."/>
            <person name="Chiden Y."/>
            <person name="Fujitsuka N."/>
            <person name="Fukunaka R."/>
            <person name="Hamada M."/>
            <person name="Harada C."/>
            <person name="Hayashi A."/>
            <person name="Hijishita S."/>
            <person name="Honda M."/>
            <person name="Hosokawa S."/>
            <person name="Ichikawa Y."/>
            <person name="Idonuma A."/>
            <person name="Iijima M."/>
            <person name="Ikeda M."/>
            <person name="Ikeno M."/>
            <person name="Ito K."/>
            <person name="Ito S."/>
            <person name="Ito T."/>
            <person name="Ito Y."/>
            <person name="Ito Y."/>
            <person name="Iwabuchi A."/>
            <person name="Kamiya K."/>
            <person name="Karasawa W."/>
            <person name="Kurita K."/>
            <person name="Katagiri S."/>
            <person name="Kikuta A."/>
            <person name="Kobayashi H."/>
            <person name="Kobayashi N."/>
            <person name="Machita K."/>
            <person name="Maehara T."/>
            <person name="Masukawa M."/>
            <person name="Mizubayashi T."/>
            <person name="Mukai Y."/>
            <person name="Nagasaki H."/>
            <person name="Nagata Y."/>
            <person name="Naito S."/>
            <person name="Nakashima M."/>
            <person name="Nakama Y."/>
            <person name="Nakamichi Y."/>
            <person name="Nakamura M."/>
            <person name="Meguro A."/>
            <person name="Negishi M."/>
            <person name="Ohta I."/>
            <person name="Ohta T."/>
            <person name="Okamoto M."/>
            <person name="Ono N."/>
            <person name="Saji S."/>
            <person name="Sakaguchi M."/>
            <person name="Sakai K."/>
            <person name="Shibata M."/>
            <person name="Shimokawa T."/>
            <person name="Song J."/>
            <person name="Takazaki Y."/>
            <person name="Terasawa K."/>
            <person name="Tsugane M."/>
            <person name="Tsuji K."/>
            <person name="Ueda S."/>
            <person name="Waki K."/>
            <person name="Yamagata H."/>
            <person name="Yamamoto M."/>
            <person name="Yamamoto S."/>
            <person name="Yamane H."/>
            <person name="Yoshiki S."/>
            <person name="Yoshihara R."/>
            <person name="Yukawa K."/>
            <person name="Zhong H."/>
            <person name="Yano M."/>
            <person name="Yuan Q."/>
            <person name="Ouyang S."/>
            <person name="Liu J."/>
            <person name="Jones K.M."/>
            <person name="Gansberger K."/>
            <person name="Moffat K."/>
            <person name="Hill J."/>
            <person name="Bera J."/>
            <person name="Fadrosh D."/>
            <person name="Jin S."/>
            <person name="Johri S."/>
            <person name="Kim M."/>
            <person name="Overton L."/>
            <person name="Reardon M."/>
            <person name="Tsitrin T."/>
            <person name="Vuong H."/>
            <person name="Weaver B."/>
            <person name="Ciecko A."/>
            <person name="Tallon L."/>
            <person name="Jackson J."/>
            <person name="Pai G."/>
            <person name="Aken S.V."/>
            <person name="Utterback T."/>
            <person name="Reidmuller S."/>
            <person name="Feldblyum T."/>
            <person name="Hsiao J."/>
            <person name="Zismann V."/>
            <person name="Iobst S."/>
            <person name="de Vazeille A.R."/>
            <person name="Buell C.R."/>
            <person name="Ying K."/>
            <person name="Li Y."/>
            <person name="Lu T."/>
            <person name="Huang Y."/>
            <person name="Zhao Q."/>
            <person name="Feng Q."/>
            <person name="Zhang L."/>
            <person name="Zhu J."/>
            <person name="Weng Q."/>
            <person name="Mu J."/>
            <person name="Lu Y."/>
            <person name="Fan D."/>
            <person name="Liu Y."/>
            <person name="Guan J."/>
            <person name="Zhang Y."/>
            <person name="Yu S."/>
            <person name="Liu X."/>
            <person name="Zhang Y."/>
            <person name="Hong G."/>
            <person name="Han B."/>
            <person name="Choisne N."/>
            <person name="Demange N."/>
            <person name="Orjeda G."/>
            <person name="Samain S."/>
            <person name="Cattolico L."/>
            <person name="Pelletier E."/>
            <person name="Couloux A."/>
            <person name="Segurens B."/>
            <person name="Wincker P."/>
            <person name="D'Hont A."/>
            <person name="Scarpelli C."/>
            <person name="Weissenbach J."/>
            <person name="Salanoubat M."/>
            <person name="Quetier F."/>
            <person name="Yu Y."/>
            <person name="Kim H.R."/>
            <person name="Rambo T."/>
            <person name="Currie J."/>
            <person name="Collura K."/>
            <person name="Luo M."/>
            <person name="Yang T."/>
            <person name="Ammiraju J.S.S."/>
            <person name="Engler F."/>
            <person name="Soderlund C."/>
            <person name="Wing R.A."/>
            <person name="Palmer L.E."/>
            <person name="de la Bastide M."/>
            <person name="Spiegel L."/>
            <person name="Nascimento L."/>
            <person name="Zutavern T."/>
            <person name="O'Shaughnessy A."/>
            <person name="Dike S."/>
            <person name="Dedhia N."/>
            <person name="Preston R."/>
            <person name="Balija V."/>
            <person name="McCombie W.R."/>
            <person name="Chow T."/>
            <person name="Chen H."/>
            <person name="Chung M."/>
            <person name="Chen C."/>
            <person name="Shaw J."/>
            <person name="Wu H."/>
            <person name="Hsiao K."/>
            <person name="Chao Y."/>
            <person name="Chu M."/>
            <person name="Cheng C."/>
            <person name="Hour A."/>
            <person name="Lee P."/>
            <person name="Lin S."/>
            <person name="Lin Y."/>
            <person name="Liou J."/>
            <person name="Liu S."/>
            <person name="Hsing Y."/>
            <person name="Raghuvanshi S."/>
            <person name="Mohanty A."/>
            <person name="Bharti A.K."/>
            <person name="Gaur A."/>
            <person name="Gupta V."/>
            <person name="Kumar D."/>
            <person name="Ravi V."/>
            <person name="Vij S."/>
            <person name="Kapur A."/>
            <person name="Khurana P."/>
            <person name="Khurana P."/>
            <person name="Khurana J.P."/>
            <person name="Tyagi A.K."/>
            <person name="Gaikwad K."/>
            <person name="Singh A."/>
            <person name="Dalal V."/>
            <person name="Srivastava S."/>
            <person name="Dixit A."/>
            <person name="Pal A.K."/>
            <person name="Ghazi I.A."/>
            <person name="Yadav M."/>
            <person name="Pandit A."/>
            <person name="Bhargava A."/>
            <person name="Sureshbabu K."/>
            <person name="Batra K."/>
            <person name="Sharma T.R."/>
            <person name="Mohapatra T."/>
            <person name="Singh N.K."/>
            <person name="Messing J."/>
            <person name="Nelson A.B."/>
            <person name="Fuks G."/>
            <person name="Kavchok S."/>
            <person name="Keizer G."/>
            <person name="Linton E."/>
            <person name="Llaca V."/>
            <person name="Song R."/>
            <person name="Tanyolac B."/>
            <person name="Young S."/>
            <person name="Ho-Il K."/>
            <person name="Hahn J.H."/>
            <person name="Sangsakoo G."/>
            <person name="Vanavichit A."/>
            <person name="de Mattos Luiz.A.T."/>
            <person name="Zimmer P.D."/>
            <person name="Malone G."/>
            <person name="Dellagostin O."/>
            <person name="de Oliveira A.C."/>
            <person name="Bevan M."/>
            <person name="Bancroft I."/>
            <person name="Minx P."/>
            <person name="Cordum H."/>
            <person name="Wilson R."/>
            <person name="Cheng Z."/>
            <person name="Jin W."/>
            <person name="Jiang J."/>
            <person name="Leong S.A."/>
            <person name="Iwama H."/>
            <person name="Gojobori T."/>
            <person name="Itoh T."/>
            <person name="Niimura Y."/>
            <person name="Fujii Y."/>
            <person name="Habara T."/>
            <person name="Sakai H."/>
            <person name="Sato Y."/>
            <person name="Wilson G."/>
            <person name="Kumar K."/>
            <person name="McCouch S."/>
            <person name="Juretic N."/>
            <person name="Hoen D."/>
            <person name="Wright S."/>
            <person name="Bruskiewich R."/>
            <person name="Bureau T."/>
            <person name="Miyao A."/>
            <person name="Hirochika H."/>
            <person name="Nishikawa T."/>
            <person name="Kadowaki K."/>
            <person name="Sugiura M."/>
            <person name="Burr B."/>
            <person name="Sasaki T."/>
        </authorList>
    </citation>
    <scope>NUCLEOTIDE SEQUENCE [LARGE SCALE GENOMIC DNA]</scope>
    <source>
        <strain evidence="3">cv. Nipponbare</strain>
    </source>
</reference>
<gene>
    <name evidence="2" type="primary">OJ1077_E05.21</name>
</gene>
<accession>Q6EUQ2</accession>
<evidence type="ECO:0000256" key="1">
    <source>
        <dbReference type="SAM" id="MobiDB-lite"/>
    </source>
</evidence>
<feature type="compositionally biased region" description="Basic and acidic residues" evidence="1">
    <location>
        <begin position="76"/>
        <end position="86"/>
    </location>
</feature>
<dbReference type="EMBL" id="AP003992">
    <property type="protein sequence ID" value="BAD27617.1"/>
    <property type="molecule type" value="Genomic_DNA"/>
</dbReference>
<dbReference type="Proteomes" id="UP000000763">
    <property type="component" value="Chromosome 2"/>
</dbReference>